<keyword evidence="1" id="KW-1133">Transmembrane helix</keyword>
<accession>A0A2G9YDC3</accession>
<sequence length="104" mass="11761">MSNYSKILIINLLLNFLIWILLFVATIKSEPIILHYSAYLGADLIGFWQESFSLPLTGLFIISLNSFLAWFLSEKRLQYFLISASLVCQVFLLIGSISIIAING</sequence>
<evidence type="ECO:0000313" key="3">
    <source>
        <dbReference type="Proteomes" id="UP000231480"/>
    </source>
</evidence>
<reference evidence="2 3" key="1">
    <citation type="submission" date="2017-09" db="EMBL/GenBank/DDBJ databases">
        <title>Depth-based differentiation of microbial function through sediment-hosted aquifers and enrichment of novel symbionts in the deep terrestrial subsurface.</title>
        <authorList>
            <person name="Probst A.J."/>
            <person name="Ladd B."/>
            <person name="Jarett J.K."/>
            <person name="Geller-Mcgrath D.E."/>
            <person name="Sieber C.M."/>
            <person name="Emerson J.B."/>
            <person name="Anantharaman K."/>
            <person name="Thomas B.C."/>
            <person name="Malmstrom R."/>
            <person name="Stieglmeier M."/>
            <person name="Klingl A."/>
            <person name="Woyke T."/>
            <person name="Ryan C.M."/>
            <person name="Banfield J.F."/>
        </authorList>
    </citation>
    <scope>NUCLEOTIDE SEQUENCE [LARGE SCALE GENOMIC DNA]</scope>
    <source>
        <strain evidence="2">CG23_combo_of_CG06-09_8_20_14_all_37_13</strain>
    </source>
</reference>
<dbReference type="AlphaFoldDB" id="A0A2G9YDC3"/>
<feature type="transmembrane region" description="Helical" evidence="1">
    <location>
        <begin position="52"/>
        <end position="72"/>
    </location>
</feature>
<gene>
    <name evidence="2" type="ORF">COX44_01085</name>
</gene>
<protein>
    <submittedName>
        <fullName evidence="2">Uncharacterized protein</fullName>
    </submittedName>
</protein>
<organism evidence="2 3">
    <name type="scientific">Candidatus Portnoybacteria bacterium CG23_combo_of_CG06-09_8_20_14_all_37_13</name>
    <dbReference type="NCBI Taxonomy" id="1974819"/>
    <lineage>
        <taxon>Bacteria</taxon>
        <taxon>Candidatus Portnoyibacteriota</taxon>
    </lineage>
</organism>
<comment type="caution">
    <text evidence="2">The sequence shown here is derived from an EMBL/GenBank/DDBJ whole genome shotgun (WGS) entry which is preliminary data.</text>
</comment>
<name>A0A2G9YDC3_9BACT</name>
<evidence type="ECO:0000313" key="2">
    <source>
        <dbReference type="EMBL" id="PIP17214.1"/>
    </source>
</evidence>
<dbReference type="Proteomes" id="UP000231480">
    <property type="component" value="Unassembled WGS sequence"/>
</dbReference>
<dbReference type="EMBL" id="PCRH01000024">
    <property type="protein sequence ID" value="PIP17214.1"/>
    <property type="molecule type" value="Genomic_DNA"/>
</dbReference>
<feature type="transmembrane region" description="Helical" evidence="1">
    <location>
        <begin position="79"/>
        <end position="102"/>
    </location>
</feature>
<keyword evidence="1" id="KW-0472">Membrane</keyword>
<evidence type="ECO:0000256" key="1">
    <source>
        <dbReference type="SAM" id="Phobius"/>
    </source>
</evidence>
<proteinExistence type="predicted"/>
<feature type="transmembrane region" description="Helical" evidence="1">
    <location>
        <begin position="7"/>
        <end position="27"/>
    </location>
</feature>
<keyword evidence="1" id="KW-0812">Transmembrane</keyword>